<evidence type="ECO:0008006" key="5">
    <source>
        <dbReference type="Google" id="ProtNLM"/>
    </source>
</evidence>
<feature type="transmembrane region" description="Helical" evidence="2">
    <location>
        <begin position="110"/>
        <end position="133"/>
    </location>
</feature>
<feature type="compositionally biased region" description="Low complexity" evidence="1">
    <location>
        <begin position="82"/>
        <end position="101"/>
    </location>
</feature>
<keyword evidence="2" id="KW-0472">Membrane</keyword>
<reference evidence="3 4" key="1">
    <citation type="submission" date="2018-06" db="EMBL/GenBank/DDBJ databases">
        <title>Whole genome sequencing of a novel hydrocarbon degrading bacterial strain, PW21 isolated from oil contaminated produced water sample.</title>
        <authorList>
            <person name="Nagkirti P."/>
            <person name="Shaikh A."/>
            <person name="Gowdaman V."/>
            <person name="Engineer A.E."/>
            <person name="Dagar S."/>
            <person name="Dhakephalkar P.K."/>
        </authorList>
    </citation>
    <scope>NUCLEOTIDE SEQUENCE [LARGE SCALE GENOMIC DNA]</scope>
    <source>
        <strain evidence="3 4">PW21</strain>
    </source>
</reference>
<protein>
    <recommendedName>
        <fullName evidence="5">DUF4190 domain-containing protein</fullName>
    </recommendedName>
</protein>
<evidence type="ECO:0000256" key="2">
    <source>
        <dbReference type="SAM" id="Phobius"/>
    </source>
</evidence>
<dbReference type="AlphaFoldDB" id="A0A2W5YIN0"/>
<evidence type="ECO:0000313" key="3">
    <source>
        <dbReference type="EMBL" id="PZR54961.1"/>
    </source>
</evidence>
<keyword evidence="2" id="KW-1133">Transmembrane helix</keyword>
<keyword evidence="2" id="KW-0812">Transmembrane</keyword>
<dbReference type="EMBL" id="QKWH01000001">
    <property type="protein sequence ID" value="PZR54961.1"/>
    <property type="molecule type" value="Genomic_DNA"/>
</dbReference>
<name>A0A2W5YIN0_9MICO</name>
<keyword evidence="4" id="KW-1185">Reference proteome</keyword>
<proteinExistence type="predicted"/>
<dbReference type="Proteomes" id="UP000248783">
    <property type="component" value="Unassembled WGS sequence"/>
</dbReference>
<accession>A0A2W5YIN0</accession>
<feature type="transmembrane region" description="Helical" evidence="2">
    <location>
        <begin position="145"/>
        <end position="171"/>
    </location>
</feature>
<evidence type="ECO:0000256" key="1">
    <source>
        <dbReference type="SAM" id="MobiDB-lite"/>
    </source>
</evidence>
<organism evidence="3 4">
    <name type="scientific">Xylanimonas oleitrophica</name>
    <dbReference type="NCBI Taxonomy" id="2607479"/>
    <lineage>
        <taxon>Bacteria</taxon>
        <taxon>Bacillati</taxon>
        <taxon>Actinomycetota</taxon>
        <taxon>Actinomycetes</taxon>
        <taxon>Micrococcales</taxon>
        <taxon>Promicromonosporaceae</taxon>
        <taxon>Xylanimonas</taxon>
    </lineage>
</organism>
<evidence type="ECO:0000313" key="4">
    <source>
        <dbReference type="Proteomes" id="UP000248783"/>
    </source>
</evidence>
<feature type="compositionally biased region" description="Low complexity" evidence="1">
    <location>
        <begin position="45"/>
        <end position="59"/>
    </location>
</feature>
<gene>
    <name evidence="3" type="ORF">DNL40_00745</name>
</gene>
<comment type="caution">
    <text evidence="3">The sequence shown here is derived from an EMBL/GenBank/DDBJ whole genome shotgun (WGS) entry which is preliminary data.</text>
</comment>
<sequence>MTTPEPGPQHGRQPGSDDAHGSHAGSQPDGGQPSPYGRPAPHGQPAPADGGPPADGRPPSYAQPPAYGQPSADGPGAGYGATGAPPYGQQPYPAGPGQAAPADPGRGLGIAGFVLALLGPLTVVGLVVSIVALIRSRKAGRGNGFAVAGIVLGAIGTVLLAVAAFAFVVGLNQYTEMCNDLGPGTHQVDGISVYCQ</sequence>
<feature type="region of interest" description="Disordered" evidence="1">
    <location>
        <begin position="1"/>
        <end position="101"/>
    </location>
</feature>
<dbReference type="RefSeq" id="WP_111249325.1">
    <property type="nucleotide sequence ID" value="NZ_QKWH01000001.1"/>
</dbReference>